<name>A0AAD7EUP1_9AGAR</name>
<dbReference type="GO" id="GO:0006310">
    <property type="term" value="P:DNA recombination"/>
    <property type="evidence" value="ECO:0007669"/>
    <property type="project" value="UniProtKB-KW"/>
</dbReference>
<dbReference type="GO" id="GO:0003677">
    <property type="term" value="F:DNA binding"/>
    <property type="evidence" value="ECO:0007669"/>
    <property type="project" value="UniProtKB-KW"/>
</dbReference>
<evidence type="ECO:0000256" key="1">
    <source>
        <dbReference type="ARBA" id="ARBA00023125"/>
    </source>
</evidence>
<evidence type="ECO:0000313" key="4">
    <source>
        <dbReference type="Proteomes" id="UP001218218"/>
    </source>
</evidence>
<reference evidence="3" key="1">
    <citation type="submission" date="2023-03" db="EMBL/GenBank/DDBJ databases">
        <title>Massive genome expansion in bonnet fungi (Mycena s.s.) driven by repeated elements and novel gene families across ecological guilds.</title>
        <authorList>
            <consortium name="Lawrence Berkeley National Laboratory"/>
            <person name="Harder C.B."/>
            <person name="Miyauchi S."/>
            <person name="Viragh M."/>
            <person name="Kuo A."/>
            <person name="Thoen E."/>
            <person name="Andreopoulos B."/>
            <person name="Lu D."/>
            <person name="Skrede I."/>
            <person name="Drula E."/>
            <person name="Henrissat B."/>
            <person name="Morin E."/>
            <person name="Kohler A."/>
            <person name="Barry K."/>
            <person name="LaButti K."/>
            <person name="Morin E."/>
            <person name="Salamov A."/>
            <person name="Lipzen A."/>
            <person name="Mereny Z."/>
            <person name="Hegedus B."/>
            <person name="Baldrian P."/>
            <person name="Stursova M."/>
            <person name="Weitz H."/>
            <person name="Taylor A."/>
            <person name="Grigoriev I.V."/>
            <person name="Nagy L.G."/>
            <person name="Martin F."/>
            <person name="Kauserud H."/>
        </authorList>
    </citation>
    <scope>NUCLEOTIDE SEQUENCE</scope>
    <source>
        <strain evidence="3">CBHHK002</strain>
    </source>
</reference>
<dbReference type="InterPro" id="IPR052925">
    <property type="entry name" value="Phage_Integrase-like_Recomb"/>
</dbReference>
<dbReference type="EMBL" id="JARIHO010000012">
    <property type="protein sequence ID" value="KAJ7352244.1"/>
    <property type="molecule type" value="Genomic_DNA"/>
</dbReference>
<dbReference type="Gene3D" id="1.10.443.10">
    <property type="entry name" value="Intergrase catalytic core"/>
    <property type="match status" value="1"/>
</dbReference>
<protein>
    <recommendedName>
        <fullName evidence="5">DNA breaking-rejoining enzyme</fullName>
    </recommendedName>
</protein>
<accession>A0AAD7EUP1</accession>
<comment type="caution">
    <text evidence="3">The sequence shown here is derived from an EMBL/GenBank/DDBJ whole genome shotgun (WGS) entry which is preliminary data.</text>
</comment>
<dbReference type="InterPro" id="IPR010998">
    <property type="entry name" value="Integrase_recombinase_N"/>
</dbReference>
<gene>
    <name evidence="3" type="ORF">DFH08DRAFT_636788</name>
</gene>
<dbReference type="SUPFAM" id="SSF56349">
    <property type="entry name" value="DNA breaking-rejoining enzymes"/>
    <property type="match status" value="1"/>
</dbReference>
<dbReference type="PANTHER" id="PTHR34605">
    <property type="entry name" value="PHAGE_INTEGRASE DOMAIN-CONTAINING PROTEIN"/>
    <property type="match status" value="1"/>
</dbReference>
<organism evidence="3 4">
    <name type="scientific">Mycena albidolilacea</name>
    <dbReference type="NCBI Taxonomy" id="1033008"/>
    <lineage>
        <taxon>Eukaryota</taxon>
        <taxon>Fungi</taxon>
        <taxon>Dikarya</taxon>
        <taxon>Basidiomycota</taxon>
        <taxon>Agaricomycotina</taxon>
        <taxon>Agaricomycetes</taxon>
        <taxon>Agaricomycetidae</taxon>
        <taxon>Agaricales</taxon>
        <taxon>Marasmiineae</taxon>
        <taxon>Mycenaceae</taxon>
        <taxon>Mycena</taxon>
    </lineage>
</organism>
<keyword evidence="2" id="KW-0233">DNA recombination</keyword>
<keyword evidence="4" id="KW-1185">Reference proteome</keyword>
<dbReference type="AlphaFoldDB" id="A0AAD7EUP1"/>
<dbReference type="GO" id="GO:0015074">
    <property type="term" value="P:DNA integration"/>
    <property type="evidence" value="ECO:0007669"/>
    <property type="project" value="InterPro"/>
</dbReference>
<keyword evidence="1" id="KW-0238">DNA-binding</keyword>
<evidence type="ECO:0000256" key="2">
    <source>
        <dbReference type="ARBA" id="ARBA00023172"/>
    </source>
</evidence>
<dbReference type="InterPro" id="IPR011010">
    <property type="entry name" value="DNA_brk_join_enz"/>
</dbReference>
<feature type="non-terminal residue" evidence="3">
    <location>
        <position position="377"/>
    </location>
</feature>
<dbReference type="PANTHER" id="PTHR34605:SF4">
    <property type="entry name" value="DNA ADENINE METHYLTRANSFERASE"/>
    <property type="match status" value="1"/>
</dbReference>
<sequence length="377" mass="42165">RPHVLAHDHLRVWSSPFSIERQRIFGNELPEDAVNRTYATLLGSYAPGTHDNYAAGLLRFHQFCDRHEISENARMPASHFLLAAFIAEHVGTVGGGTVKSWMSGVKAWHDVNGAPWEGDDRWVELARRTANKEGTAFKRDQRGPVTMEHMIALRAAMDLNKPFDAALWSCATAAFWGCRRLGELTVPSYEKIDPKFRVTHGVEARDITARNSAAATIIHIPWTKSTHKKGGQFTLTARADEFCPKAAFRNHMLVNKHVPPHAPLFAFDAGNGAWSPMAKSWFLRRCDLIWKNALLLRVFGHSFRIGGSTELLLAGVAPEIVAALGGWTSLVFLLYWQKIEHIIPMNIGKAYNKNKIDEVAKAFEDFRIAHGISLPTT</sequence>
<evidence type="ECO:0000313" key="3">
    <source>
        <dbReference type="EMBL" id="KAJ7352244.1"/>
    </source>
</evidence>
<dbReference type="SUPFAM" id="SSF47823">
    <property type="entry name" value="lambda integrase-like, N-terminal domain"/>
    <property type="match status" value="1"/>
</dbReference>
<evidence type="ECO:0008006" key="5">
    <source>
        <dbReference type="Google" id="ProtNLM"/>
    </source>
</evidence>
<dbReference type="InterPro" id="IPR013762">
    <property type="entry name" value="Integrase-like_cat_sf"/>
</dbReference>
<dbReference type="Gene3D" id="1.10.150.130">
    <property type="match status" value="1"/>
</dbReference>
<proteinExistence type="predicted"/>
<feature type="non-terminal residue" evidence="3">
    <location>
        <position position="1"/>
    </location>
</feature>
<dbReference type="Proteomes" id="UP001218218">
    <property type="component" value="Unassembled WGS sequence"/>
</dbReference>